<dbReference type="InterPro" id="IPR036397">
    <property type="entry name" value="RNaseH_sf"/>
</dbReference>
<sequence>MARYRLGKSSINRVLSYDKPERSRAGRTGRPTILSDSRVDEIIEYLSESWDTRILKYSEVVEELKLPCSAAGLELRLKQRGYHRCVACQKPYLTLAQVTARLLWAITHIFWTHEWLKVLWSDEVTFLVGGRTVKERVTRKNGERTHPTCIQHQLHRRHTTPVNAWGAIGYGYKSPLIFIHGSGKKGAFTQKDYLSQVLSSIQPILEAFAEVTHRLHPSVEPLFMEDSNSAHGHKSTRNCCARWRTEHGIISMPHPSTSPDMNPIEKCWRRIKQALHRRRHQPTTEAEMEIMVLEEWDRIPQDWINELILKQEHWVTVLMERHGWSTQN</sequence>
<evidence type="ECO:0000313" key="3">
    <source>
        <dbReference type="Proteomes" id="UP000235672"/>
    </source>
</evidence>
<dbReference type="InterPro" id="IPR038717">
    <property type="entry name" value="Tc1-like_DDE_dom"/>
</dbReference>
<dbReference type="STRING" id="1745343.A0A2J6PTA0"/>
<protein>
    <recommendedName>
        <fullName evidence="1">Tc1-like transposase DDE domain-containing protein</fullName>
    </recommendedName>
</protein>
<dbReference type="EMBL" id="KZ613500">
    <property type="protein sequence ID" value="PMD17258.1"/>
    <property type="molecule type" value="Genomic_DNA"/>
</dbReference>
<dbReference type="OrthoDB" id="3519926at2759"/>
<accession>A0A2J6PTA0</accession>
<dbReference type="AlphaFoldDB" id="A0A2J6PTA0"/>
<dbReference type="Gene3D" id="3.30.420.10">
    <property type="entry name" value="Ribonuclease H-like superfamily/Ribonuclease H"/>
    <property type="match status" value="1"/>
</dbReference>
<proteinExistence type="predicted"/>
<gene>
    <name evidence="2" type="ORF">NA56DRAFT_579165</name>
</gene>
<dbReference type="GO" id="GO:0003676">
    <property type="term" value="F:nucleic acid binding"/>
    <property type="evidence" value="ECO:0007669"/>
    <property type="project" value="InterPro"/>
</dbReference>
<name>A0A2J6PTA0_9HELO</name>
<dbReference type="PANTHER" id="PTHR23022:SF119">
    <property type="entry name" value="TC1-LIKE TRANSPOSASE DDE DOMAIN-CONTAINING PROTEIN"/>
    <property type="match status" value="1"/>
</dbReference>
<dbReference type="PANTHER" id="PTHR23022">
    <property type="entry name" value="TRANSPOSABLE ELEMENT-RELATED"/>
    <property type="match status" value="1"/>
</dbReference>
<dbReference type="Proteomes" id="UP000235672">
    <property type="component" value="Unassembled WGS sequence"/>
</dbReference>
<keyword evidence="3" id="KW-1185">Reference proteome</keyword>
<dbReference type="InterPro" id="IPR052338">
    <property type="entry name" value="Transposase_5"/>
</dbReference>
<evidence type="ECO:0000313" key="2">
    <source>
        <dbReference type="EMBL" id="PMD17258.1"/>
    </source>
</evidence>
<feature type="domain" description="Tc1-like transposase DDE" evidence="1">
    <location>
        <begin position="118"/>
        <end position="281"/>
    </location>
</feature>
<dbReference type="Pfam" id="PF13358">
    <property type="entry name" value="DDE_3"/>
    <property type="match status" value="1"/>
</dbReference>
<reference evidence="2 3" key="1">
    <citation type="submission" date="2016-05" db="EMBL/GenBank/DDBJ databases">
        <title>A degradative enzymes factory behind the ericoid mycorrhizal symbiosis.</title>
        <authorList>
            <consortium name="DOE Joint Genome Institute"/>
            <person name="Martino E."/>
            <person name="Morin E."/>
            <person name="Grelet G."/>
            <person name="Kuo A."/>
            <person name="Kohler A."/>
            <person name="Daghino S."/>
            <person name="Barry K."/>
            <person name="Choi C."/>
            <person name="Cichocki N."/>
            <person name="Clum A."/>
            <person name="Copeland A."/>
            <person name="Hainaut M."/>
            <person name="Haridas S."/>
            <person name="Labutti K."/>
            <person name="Lindquist E."/>
            <person name="Lipzen A."/>
            <person name="Khouja H.-R."/>
            <person name="Murat C."/>
            <person name="Ohm R."/>
            <person name="Olson A."/>
            <person name="Spatafora J."/>
            <person name="Veneault-Fourrey C."/>
            <person name="Henrissat B."/>
            <person name="Grigoriev I."/>
            <person name="Martin F."/>
            <person name="Perotto S."/>
        </authorList>
    </citation>
    <scope>NUCLEOTIDE SEQUENCE [LARGE SCALE GENOMIC DNA]</scope>
    <source>
        <strain evidence="2 3">UAMH 7357</strain>
    </source>
</reference>
<organism evidence="2 3">
    <name type="scientific">Hyaloscypha hepaticicola</name>
    <dbReference type="NCBI Taxonomy" id="2082293"/>
    <lineage>
        <taxon>Eukaryota</taxon>
        <taxon>Fungi</taxon>
        <taxon>Dikarya</taxon>
        <taxon>Ascomycota</taxon>
        <taxon>Pezizomycotina</taxon>
        <taxon>Leotiomycetes</taxon>
        <taxon>Helotiales</taxon>
        <taxon>Hyaloscyphaceae</taxon>
        <taxon>Hyaloscypha</taxon>
    </lineage>
</organism>
<evidence type="ECO:0000259" key="1">
    <source>
        <dbReference type="Pfam" id="PF13358"/>
    </source>
</evidence>